<evidence type="ECO:0000313" key="12">
    <source>
        <dbReference type="Proteomes" id="UP000515708"/>
    </source>
</evidence>
<evidence type="ECO:0000256" key="9">
    <source>
        <dbReference type="ARBA" id="ARBA00023136"/>
    </source>
</evidence>
<gene>
    <name evidence="11" type="ORF">FVO59_08710</name>
</gene>
<evidence type="ECO:0000313" key="11">
    <source>
        <dbReference type="EMBL" id="QMU97289.1"/>
    </source>
</evidence>
<evidence type="ECO:0000256" key="4">
    <source>
        <dbReference type="ARBA" id="ARBA00022475"/>
    </source>
</evidence>
<dbReference type="InterPro" id="IPR017871">
    <property type="entry name" value="ABC_transporter-like_CS"/>
</dbReference>
<dbReference type="GO" id="GO:0016887">
    <property type="term" value="F:ATP hydrolysis activity"/>
    <property type="evidence" value="ECO:0007669"/>
    <property type="project" value="InterPro"/>
</dbReference>
<protein>
    <submittedName>
        <fullName evidence="11">ABC transporter ATP-binding protein</fullName>
    </submittedName>
</protein>
<dbReference type="EMBL" id="CP043732">
    <property type="protein sequence ID" value="QMU97289.1"/>
    <property type="molecule type" value="Genomic_DNA"/>
</dbReference>
<keyword evidence="7 11" id="KW-0067">ATP-binding</keyword>
<reference evidence="11 12" key="1">
    <citation type="journal article" date="2020" name="Front. Microbiol.">
        <title>Design of Bacterial Strain-Specific qPCR Assays Using NGS Data and Publicly Available Resources and Its Application to Track Biocontrol Strains.</title>
        <authorList>
            <person name="Hernandez I."/>
            <person name="Sant C."/>
            <person name="Martinez R."/>
            <person name="Fernandez C."/>
        </authorList>
    </citation>
    <scope>NUCLEOTIDE SEQUENCE [LARGE SCALE GENOMIC DNA]</scope>
    <source>
        <strain evidence="11 12">B24</strain>
    </source>
</reference>
<dbReference type="Pfam" id="PF00005">
    <property type="entry name" value="ABC_tran"/>
    <property type="match status" value="1"/>
</dbReference>
<name>A0A7D8AJW4_9MICO</name>
<keyword evidence="6" id="KW-0547">Nucleotide-binding</keyword>
<dbReference type="GO" id="GO:0005886">
    <property type="term" value="C:plasma membrane"/>
    <property type="evidence" value="ECO:0007669"/>
    <property type="project" value="UniProtKB-SubCell"/>
</dbReference>
<dbReference type="PROSITE" id="PS00211">
    <property type="entry name" value="ABC_TRANSPORTER_1"/>
    <property type="match status" value="1"/>
</dbReference>
<keyword evidence="8" id="KW-1278">Translocase</keyword>
<evidence type="ECO:0000256" key="3">
    <source>
        <dbReference type="ARBA" id="ARBA00022448"/>
    </source>
</evidence>
<dbReference type="Proteomes" id="UP000515708">
    <property type="component" value="Chromosome"/>
</dbReference>
<evidence type="ECO:0000256" key="2">
    <source>
        <dbReference type="ARBA" id="ARBA00005417"/>
    </source>
</evidence>
<dbReference type="SMART" id="SM00382">
    <property type="entry name" value="AAA"/>
    <property type="match status" value="1"/>
</dbReference>
<evidence type="ECO:0000256" key="7">
    <source>
        <dbReference type="ARBA" id="ARBA00022840"/>
    </source>
</evidence>
<comment type="similarity">
    <text evidence="2">Belongs to the ABC transporter superfamily.</text>
</comment>
<dbReference type="PANTHER" id="PTHR43297">
    <property type="entry name" value="OLIGOPEPTIDE TRANSPORT ATP-BINDING PROTEIN APPD"/>
    <property type="match status" value="1"/>
</dbReference>
<dbReference type="PANTHER" id="PTHR43297:SF14">
    <property type="entry name" value="ATPASE AAA-TYPE CORE DOMAIN-CONTAINING PROTEIN"/>
    <property type="match status" value="1"/>
</dbReference>
<sequence>MTMQQTPLLRVENLVVTPKNDPSLTLVNDVSFDIHPGERVAIVGESGSGKSLTCFSVMGLLDPALQVSSGEISWEGRSTLSMTPSEHRRLLRTQLSMVYQEPLTALNPLMSLGRQIKEGVPGVRDEDVLRILDEVGMRDPQRVARAMPHELSGGMRQRAMIAMAMVRQPRLLIADEPTTALDVTIEYQVLKLMYELTERMNTALLFVTHDLGVVARLADRVIVMYLGEVVEEGETAEVLGAPAHPYTKRLLAASSLATARKLVLEEEK</sequence>
<dbReference type="InterPro" id="IPR003439">
    <property type="entry name" value="ABC_transporter-like_ATP-bd"/>
</dbReference>
<keyword evidence="9" id="KW-0472">Membrane</keyword>
<accession>A0A7D8AJW4</accession>
<evidence type="ECO:0000259" key="10">
    <source>
        <dbReference type="PROSITE" id="PS50893"/>
    </source>
</evidence>
<dbReference type="GO" id="GO:0005524">
    <property type="term" value="F:ATP binding"/>
    <property type="evidence" value="ECO:0007669"/>
    <property type="project" value="UniProtKB-KW"/>
</dbReference>
<evidence type="ECO:0000256" key="1">
    <source>
        <dbReference type="ARBA" id="ARBA00004202"/>
    </source>
</evidence>
<evidence type="ECO:0000256" key="8">
    <source>
        <dbReference type="ARBA" id="ARBA00022967"/>
    </source>
</evidence>
<dbReference type="InterPro" id="IPR050388">
    <property type="entry name" value="ABC_Ni/Peptide_Import"/>
</dbReference>
<proteinExistence type="inferred from homology"/>
<dbReference type="InterPro" id="IPR003593">
    <property type="entry name" value="AAA+_ATPase"/>
</dbReference>
<keyword evidence="4" id="KW-1003">Cell membrane</keyword>
<dbReference type="InterPro" id="IPR027417">
    <property type="entry name" value="P-loop_NTPase"/>
</dbReference>
<keyword evidence="3" id="KW-0813">Transport</keyword>
<comment type="subcellular location">
    <subcellularLocation>
        <location evidence="1">Cell membrane</location>
        <topology evidence="1">Peripheral membrane protein</topology>
    </subcellularLocation>
</comment>
<organism evidence="11 12">
    <name type="scientific">Microbacterium esteraromaticum</name>
    <dbReference type="NCBI Taxonomy" id="57043"/>
    <lineage>
        <taxon>Bacteria</taxon>
        <taxon>Bacillati</taxon>
        <taxon>Actinomycetota</taxon>
        <taxon>Actinomycetes</taxon>
        <taxon>Micrococcales</taxon>
        <taxon>Microbacteriaceae</taxon>
        <taxon>Microbacterium</taxon>
    </lineage>
</organism>
<keyword evidence="5" id="KW-0997">Cell inner membrane</keyword>
<dbReference type="SUPFAM" id="SSF52540">
    <property type="entry name" value="P-loop containing nucleoside triphosphate hydrolases"/>
    <property type="match status" value="1"/>
</dbReference>
<dbReference type="Gene3D" id="3.40.50.300">
    <property type="entry name" value="P-loop containing nucleotide triphosphate hydrolases"/>
    <property type="match status" value="1"/>
</dbReference>
<feature type="domain" description="ABC transporter" evidence="10">
    <location>
        <begin position="9"/>
        <end position="251"/>
    </location>
</feature>
<dbReference type="AlphaFoldDB" id="A0A7D8AJW4"/>
<dbReference type="PROSITE" id="PS50893">
    <property type="entry name" value="ABC_TRANSPORTER_2"/>
    <property type="match status" value="1"/>
</dbReference>
<evidence type="ECO:0000256" key="6">
    <source>
        <dbReference type="ARBA" id="ARBA00022741"/>
    </source>
</evidence>
<dbReference type="CDD" id="cd03257">
    <property type="entry name" value="ABC_NikE_OppD_transporters"/>
    <property type="match status" value="1"/>
</dbReference>
<evidence type="ECO:0000256" key="5">
    <source>
        <dbReference type="ARBA" id="ARBA00022519"/>
    </source>
</evidence>